<organism evidence="2 3">
    <name type="scientific">Rugamonas fusca</name>
    <dbReference type="NCBI Taxonomy" id="2758568"/>
    <lineage>
        <taxon>Bacteria</taxon>
        <taxon>Pseudomonadati</taxon>
        <taxon>Pseudomonadota</taxon>
        <taxon>Betaproteobacteria</taxon>
        <taxon>Burkholderiales</taxon>
        <taxon>Oxalobacteraceae</taxon>
        <taxon>Telluria group</taxon>
        <taxon>Rugamonas</taxon>
    </lineage>
</organism>
<evidence type="ECO:0000313" key="2">
    <source>
        <dbReference type="EMBL" id="MBA5603998.1"/>
    </source>
</evidence>
<gene>
    <name evidence="2" type="ORF">H3H36_01295</name>
</gene>
<evidence type="ECO:0000313" key="3">
    <source>
        <dbReference type="Proteomes" id="UP000566711"/>
    </source>
</evidence>
<dbReference type="RefSeq" id="WP_182213166.1">
    <property type="nucleotide sequence ID" value="NZ_JACEZS010000001.1"/>
</dbReference>
<keyword evidence="1" id="KW-0732">Signal</keyword>
<feature type="chain" id="PRO_5030692080" description="PEP-CTERM protein-sorting domain-containing protein" evidence="1">
    <location>
        <begin position="22"/>
        <end position="226"/>
    </location>
</feature>
<accession>A0A7W2EDM1</accession>
<protein>
    <recommendedName>
        <fullName evidence="4">PEP-CTERM protein-sorting domain-containing protein</fullName>
    </recommendedName>
</protein>
<dbReference type="Proteomes" id="UP000566711">
    <property type="component" value="Unassembled WGS sequence"/>
</dbReference>
<evidence type="ECO:0000256" key="1">
    <source>
        <dbReference type="SAM" id="SignalP"/>
    </source>
</evidence>
<evidence type="ECO:0008006" key="4">
    <source>
        <dbReference type="Google" id="ProtNLM"/>
    </source>
</evidence>
<keyword evidence="3" id="KW-1185">Reference proteome</keyword>
<dbReference type="AlphaFoldDB" id="A0A7W2EDM1"/>
<feature type="signal peptide" evidence="1">
    <location>
        <begin position="1"/>
        <end position="21"/>
    </location>
</feature>
<reference evidence="2 3" key="1">
    <citation type="submission" date="2020-07" db="EMBL/GenBank/DDBJ databases">
        <title>Novel species isolated from subtropical streams in China.</title>
        <authorList>
            <person name="Lu H."/>
        </authorList>
    </citation>
    <scope>NUCLEOTIDE SEQUENCE [LARGE SCALE GENOMIC DNA]</scope>
    <source>
        <strain evidence="2 3">FT3S</strain>
    </source>
</reference>
<dbReference type="EMBL" id="JACEZS010000001">
    <property type="protein sequence ID" value="MBA5603998.1"/>
    <property type="molecule type" value="Genomic_DNA"/>
</dbReference>
<comment type="caution">
    <text evidence="2">The sequence shown here is derived from an EMBL/GenBank/DDBJ whole genome shotgun (WGS) entry which is preliminary data.</text>
</comment>
<sequence length="226" mass="24759">MKVIRSFAVGVLTMVVLTAQAQTWTVTTSGIVDYGFDTTGVFGMAGQNLEGMSFSQAITVSTDTDYYQGERQFGGEHYTYGWGPDFKDVVTVSGHSVTFYASRPAEGMLMVTTDDALSPAGLLTQHSNDYINVENQISKNIKDPNRSFLTTNGFDQNFALALDSSFSGNARFSIYDERVANFSSQHIDTFTVTSSVPEPQGNAMFVGGLILLALWQRRKKKYSSAP</sequence>
<proteinExistence type="predicted"/>
<name>A0A7W2EDM1_9BURK</name>